<dbReference type="AlphaFoldDB" id="A0A3N0BU97"/>
<dbReference type="CDD" id="cd00448">
    <property type="entry name" value="YjgF_YER057c_UK114_family"/>
    <property type="match status" value="1"/>
</dbReference>
<name>A0A3N0BU97_9MICC</name>
<evidence type="ECO:0000256" key="1">
    <source>
        <dbReference type="ARBA" id="ARBA00010552"/>
    </source>
</evidence>
<dbReference type="PANTHER" id="PTHR11803">
    <property type="entry name" value="2-IMINOBUTANOATE/2-IMINOPROPANOATE DEAMINASE RIDA"/>
    <property type="match status" value="1"/>
</dbReference>
<comment type="caution">
    <text evidence="2">The sequence shown here is derived from an EMBL/GenBank/DDBJ whole genome shotgun (WGS) entry which is preliminary data.</text>
</comment>
<reference evidence="2 3" key="1">
    <citation type="submission" date="2018-10" db="EMBL/GenBank/DDBJ databases">
        <title>Genome sequencing of Arthrobacter oryzae TNB02.</title>
        <authorList>
            <person name="Cho Y.-J."/>
            <person name="Cho A."/>
            <person name="Kim O.-S."/>
        </authorList>
    </citation>
    <scope>NUCLEOTIDE SEQUENCE [LARGE SCALE GENOMIC DNA]</scope>
    <source>
        <strain evidence="2 3">TNB02</strain>
    </source>
</reference>
<protein>
    <submittedName>
        <fullName evidence="2">RidA family protein</fullName>
    </submittedName>
</protein>
<dbReference type="RefSeq" id="WP_123255988.1">
    <property type="nucleotide sequence ID" value="NZ_RBED01000112.1"/>
</dbReference>
<gene>
    <name evidence="2" type="ORF">D7003_13705</name>
</gene>
<dbReference type="OrthoDB" id="9815126at2"/>
<sequence length="125" mass="13779">MSGIQRRWHEDGKPRPYTASATFGGVVWACGQVPTRADGSTPESLRDQVNVVFDNLEKVLADAGADLSSILKITVFLANLDEFDEYNSAYLARFGDLTLPPRTTVEVARFRGEKRIEMDAVAATK</sequence>
<dbReference type="Gene3D" id="3.30.1330.40">
    <property type="entry name" value="RutC-like"/>
    <property type="match status" value="1"/>
</dbReference>
<dbReference type="InterPro" id="IPR035959">
    <property type="entry name" value="RutC-like_sf"/>
</dbReference>
<dbReference type="GO" id="GO:0019239">
    <property type="term" value="F:deaminase activity"/>
    <property type="evidence" value="ECO:0007669"/>
    <property type="project" value="TreeGrafter"/>
</dbReference>
<dbReference type="SUPFAM" id="SSF55298">
    <property type="entry name" value="YjgF-like"/>
    <property type="match status" value="1"/>
</dbReference>
<dbReference type="InterPro" id="IPR006175">
    <property type="entry name" value="YjgF/YER057c/UK114"/>
</dbReference>
<proteinExistence type="inferred from homology"/>
<evidence type="ECO:0000313" key="3">
    <source>
        <dbReference type="Proteomes" id="UP000273807"/>
    </source>
</evidence>
<comment type="similarity">
    <text evidence="1">Belongs to the RutC family.</text>
</comment>
<dbReference type="GO" id="GO:0005829">
    <property type="term" value="C:cytosol"/>
    <property type="evidence" value="ECO:0007669"/>
    <property type="project" value="TreeGrafter"/>
</dbReference>
<keyword evidence="3" id="KW-1185">Reference proteome</keyword>
<organism evidence="2 3">
    <name type="scientific">Arthrobacter oryzae</name>
    <dbReference type="NCBI Taxonomy" id="409290"/>
    <lineage>
        <taxon>Bacteria</taxon>
        <taxon>Bacillati</taxon>
        <taxon>Actinomycetota</taxon>
        <taxon>Actinomycetes</taxon>
        <taxon>Micrococcales</taxon>
        <taxon>Micrococcaceae</taxon>
        <taxon>Arthrobacter</taxon>
    </lineage>
</organism>
<dbReference type="Pfam" id="PF01042">
    <property type="entry name" value="Ribonuc_L-PSP"/>
    <property type="match status" value="1"/>
</dbReference>
<evidence type="ECO:0000313" key="2">
    <source>
        <dbReference type="EMBL" id="RNL52759.1"/>
    </source>
</evidence>
<dbReference type="Proteomes" id="UP000273807">
    <property type="component" value="Unassembled WGS sequence"/>
</dbReference>
<accession>A0A3N0BU97</accession>
<dbReference type="PANTHER" id="PTHR11803:SF58">
    <property type="entry name" value="PROTEIN HMF1-RELATED"/>
    <property type="match status" value="1"/>
</dbReference>
<dbReference type="EMBL" id="RBED01000112">
    <property type="protein sequence ID" value="RNL52759.1"/>
    <property type="molecule type" value="Genomic_DNA"/>
</dbReference>